<sequence>MRLKHLTRAAAIAGAVAVPLSLGLTPGGAPEAMASPGPASSAFGLSASGPVALPPTPAVASTGAGTSRSLAELPANPVVQARVLNASAGKAHARASVADLAVPRAALKAGAVTAKCVGGKGVSNLVEVTLNGKPIKAAAAPNSGLTVRLDGVGTVALVLNKQTRASDGRLTVTAVELTLPAGPGRNQVISVASATCGQGAPQPGPSQPGAPEKPEPSPSAPPSTSPPGAAPVPTPVPGDLPVTG</sequence>
<dbReference type="EMBL" id="JADOUA010000001">
    <property type="protein sequence ID" value="MBG6093799.1"/>
    <property type="molecule type" value="Genomic_DNA"/>
</dbReference>
<feature type="signal peptide" evidence="2">
    <location>
        <begin position="1"/>
        <end position="17"/>
    </location>
</feature>
<keyword evidence="2" id="KW-0732">Signal</keyword>
<gene>
    <name evidence="3" type="ORF">IW256_007912</name>
</gene>
<feature type="region of interest" description="Disordered" evidence="1">
    <location>
        <begin position="195"/>
        <end position="244"/>
    </location>
</feature>
<name>A0A931GV28_9ACTN</name>
<dbReference type="NCBIfam" id="NF040603">
    <property type="entry name" value="choice_anch_P"/>
    <property type="match status" value="1"/>
</dbReference>
<organism evidence="3 4">
    <name type="scientific">Actinomadura viridis</name>
    <dbReference type="NCBI Taxonomy" id="58110"/>
    <lineage>
        <taxon>Bacteria</taxon>
        <taxon>Bacillati</taxon>
        <taxon>Actinomycetota</taxon>
        <taxon>Actinomycetes</taxon>
        <taxon>Streptosporangiales</taxon>
        <taxon>Thermomonosporaceae</taxon>
        <taxon>Actinomadura</taxon>
    </lineage>
</organism>
<evidence type="ECO:0000313" key="3">
    <source>
        <dbReference type="EMBL" id="MBG6093799.1"/>
    </source>
</evidence>
<evidence type="ECO:0000256" key="2">
    <source>
        <dbReference type="SAM" id="SignalP"/>
    </source>
</evidence>
<dbReference type="AlphaFoldDB" id="A0A931GV28"/>
<feature type="compositionally biased region" description="Pro residues" evidence="1">
    <location>
        <begin position="216"/>
        <end position="238"/>
    </location>
</feature>
<protein>
    <submittedName>
        <fullName evidence="3">Uncharacterized protein</fullName>
    </submittedName>
</protein>
<evidence type="ECO:0000313" key="4">
    <source>
        <dbReference type="Proteomes" id="UP000614047"/>
    </source>
</evidence>
<comment type="caution">
    <text evidence="3">The sequence shown here is derived from an EMBL/GenBank/DDBJ whole genome shotgun (WGS) entry which is preliminary data.</text>
</comment>
<evidence type="ECO:0000256" key="1">
    <source>
        <dbReference type="SAM" id="MobiDB-lite"/>
    </source>
</evidence>
<reference evidence="3" key="1">
    <citation type="submission" date="2020-11" db="EMBL/GenBank/DDBJ databases">
        <title>Sequencing the genomes of 1000 actinobacteria strains.</title>
        <authorList>
            <person name="Klenk H.-P."/>
        </authorList>
    </citation>
    <scope>NUCLEOTIDE SEQUENCE</scope>
    <source>
        <strain evidence="3">DSM 43175</strain>
    </source>
</reference>
<feature type="chain" id="PRO_5039413101" evidence="2">
    <location>
        <begin position="18"/>
        <end position="244"/>
    </location>
</feature>
<accession>A0A931GV28</accession>
<dbReference type="Proteomes" id="UP000614047">
    <property type="component" value="Unassembled WGS sequence"/>
</dbReference>
<keyword evidence="4" id="KW-1185">Reference proteome</keyword>
<dbReference type="RefSeq" id="WP_197015810.1">
    <property type="nucleotide sequence ID" value="NZ_BAABES010000003.1"/>
</dbReference>
<proteinExistence type="predicted"/>